<protein>
    <submittedName>
        <fullName evidence="2">Uncharacterized protein</fullName>
    </submittedName>
</protein>
<evidence type="ECO:0000256" key="1">
    <source>
        <dbReference type="SAM" id="MobiDB-lite"/>
    </source>
</evidence>
<dbReference type="Proteomes" id="UP001252243">
    <property type="component" value="Unassembled WGS sequence"/>
</dbReference>
<keyword evidence="3" id="KW-1185">Reference proteome</keyword>
<name>A0ABU1UDL6_9MICC</name>
<evidence type="ECO:0000313" key="2">
    <source>
        <dbReference type="EMBL" id="MDR7083289.1"/>
    </source>
</evidence>
<evidence type="ECO:0000313" key="3">
    <source>
        <dbReference type="Proteomes" id="UP001252243"/>
    </source>
</evidence>
<feature type="compositionally biased region" description="Basic residues" evidence="1">
    <location>
        <begin position="1"/>
        <end position="22"/>
    </location>
</feature>
<comment type="caution">
    <text evidence="2">The sequence shown here is derived from an EMBL/GenBank/DDBJ whole genome shotgun (WGS) entry which is preliminary data.</text>
</comment>
<feature type="region of interest" description="Disordered" evidence="1">
    <location>
        <begin position="1"/>
        <end position="34"/>
    </location>
</feature>
<dbReference type="EMBL" id="JAVDVQ010000010">
    <property type="protein sequence ID" value="MDR7083289.1"/>
    <property type="molecule type" value="Genomic_DNA"/>
</dbReference>
<gene>
    <name evidence="2" type="ORF">J2X01_002583</name>
</gene>
<organism evidence="2 3">
    <name type="scientific">Arthrobacter ginsengisoli</name>
    <dbReference type="NCBI Taxonomy" id="1356565"/>
    <lineage>
        <taxon>Bacteria</taxon>
        <taxon>Bacillati</taxon>
        <taxon>Actinomycetota</taxon>
        <taxon>Actinomycetes</taxon>
        <taxon>Micrococcales</taxon>
        <taxon>Micrococcaceae</taxon>
        <taxon>Arthrobacter</taxon>
    </lineage>
</organism>
<accession>A0ABU1UDL6</accession>
<proteinExistence type="predicted"/>
<feature type="compositionally biased region" description="Basic and acidic residues" evidence="1">
    <location>
        <begin position="23"/>
        <end position="34"/>
    </location>
</feature>
<reference evidence="2 3" key="1">
    <citation type="submission" date="2023-07" db="EMBL/GenBank/DDBJ databases">
        <title>Sorghum-associated microbial communities from plants grown in Nebraska, USA.</title>
        <authorList>
            <person name="Schachtman D."/>
        </authorList>
    </citation>
    <scope>NUCLEOTIDE SEQUENCE [LARGE SCALE GENOMIC DNA]</scope>
    <source>
        <strain evidence="2 3">BE167</strain>
    </source>
</reference>
<sequence>MMGRNGIRRPRGRRRRRHRRLADRHPLRNRNQPE</sequence>